<proteinExistence type="predicted"/>
<dbReference type="HOGENOM" id="CLU_2274866_0_0_10"/>
<dbReference type="AlphaFoldDB" id="C9MMP5"/>
<gene>
    <name evidence="1" type="ORF">HMPREF0973_00878</name>
</gene>
<name>C9MMP5_9BACT</name>
<comment type="caution">
    <text evidence="1">The sequence shown here is derived from an EMBL/GenBank/DDBJ whole genome shotgun (WGS) entry which is preliminary data.</text>
</comment>
<protein>
    <submittedName>
        <fullName evidence="1">Uncharacterized protein</fullName>
    </submittedName>
</protein>
<sequence length="102" mass="11860">MTYQVNEVLQRIIRYFASFSTICLANSNNLLTHTHTHTHTIHLHTLLLIRACVKIINLSRERTLSYLLLRLHNITCSQTKVRYGICIFQSGDSASQDFYSLY</sequence>
<reference evidence="1 2" key="1">
    <citation type="submission" date="2009-09" db="EMBL/GenBank/DDBJ databases">
        <authorList>
            <person name="Weinstock G."/>
            <person name="Sodergren E."/>
            <person name="Clifton S."/>
            <person name="Fulton L."/>
            <person name="Fulton B."/>
            <person name="Courtney L."/>
            <person name="Fronick C."/>
            <person name="Harrison M."/>
            <person name="Strong C."/>
            <person name="Farmer C."/>
            <person name="Delahaunty K."/>
            <person name="Markovic C."/>
            <person name="Hall O."/>
            <person name="Minx P."/>
            <person name="Tomlinson C."/>
            <person name="Mitreva M."/>
            <person name="Nelson J."/>
            <person name="Hou S."/>
            <person name="Wollam A."/>
            <person name="Pepin K.H."/>
            <person name="Johnson M."/>
            <person name="Bhonagiri V."/>
            <person name="Nash W.E."/>
            <person name="Warren W."/>
            <person name="Chinwalla A."/>
            <person name="Mardis E.R."/>
            <person name="Wilson R.K."/>
        </authorList>
    </citation>
    <scope>NUCLEOTIDE SEQUENCE [LARGE SCALE GENOMIC DNA]</scope>
    <source>
        <strain evidence="1 2">F0319</strain>
    </source>
</reference>
<evidence type="ECO:0000313" key="2">
    <source>
        <dbReference type="Proteomes" id="UP000003327"/>
    </source>
</evidence>
<keyword evidence="2" id="KW-1185">Reference proteome</keyword>
<evidence type="ECO:0000313" key="1">
    <source>
        <dbReference type="EMBL" id="EEX19256.1"/>
    </source>
</evidence>
<dbReference type="STRING" id="649761.HMPREF0973_00878"/>
<dbReference type="Proteomes" id="UP000003327">
    <property type="component" value="Unassembled WGS sequence"/>
</dbReference>
<organism evidence="1 2">
    <name type="scientific">Prevotella veroralis F0319</name>
    <dbReference type="NCBI Taxonomy" id="649761"/>
    <lineage>
        <taxon>Bacteria</taxon>
        <taxon>Pseudomonadati</taxon>
        <taxon>Bacteroidota</taxon>
        <taxon>Bacteroidia</taxon>
        <taxon>Bacteroidales</taxon>
        <taxon>Prevotellaceae</taxon>
        <taxon>Prevotella</taxon>
    </lineage>
</organism>
<accession>C9MMP5</accession>
<dbReference type="EMBL" id="ACVA01000018">
    <property type="protein sequence ID" value="EEX19256.1"/>
    <property type="molecule type" value="Genomic_DNA"/>
</dbReference>